<proteinExistence type="inferred from homology"/>
<feature type="compositionally biased region" description="Polar residues" evidence="9">
    <location>
        <begin position="422"/>
        <end position="433"/>
    </location>
</feature>
<keyword evidence="7" id="KW-0131">Cell cycle</keyword>
<evidence type="ECO:0000256" key="3">
    <source>
        <dbReference type="ARBA" id="ARBA00022618"/>
    </source>
</evidence>
<keyword evidence="11" id="KW-1185">Reference proteome</keyword>
<accession>A0A1I7VR08</accession>
<feature type="compositionally biased region" description="Basic and acidic residues" evidence="9">
    <location>
        <begin position="179"/>
        <end position="204"/>
    </location>
</feature>
<keyword evidence="4" id="KW-0498">Mitosis</keyword>
<dbReference type="InterPro" id="IPR036873">
    <property type="entry name" value="Rhodanese-like_dom_sf"/>
</dbReference>
<keyword evidence="5" id="KW-0378">Hydrolase</keyword>
<comment type="catalytic activity">
    <reaction evidence="8">
        <text>O-phospho-L-tyrosyl-[protein] + H2O = L-tyrosyl-[protein] + phosphate</text>
        <dbReference type="Rhea" id="RHEA:10684"/>
        <dbReference type="Rhea" id="RHEA-COMP:10136"/>
        <dbReference type="Rhea" id="RHEA-COMP:20101"/>
        <dbReference type="ChEBI" id="CHEBI:15377"/>
        <dbReference type="ChEBI" id="CHEBI:43474"/>
        <dbReference type="ChEBI" id="CHEBI:46858"/>
        <dbReference type="ChEBI" id="CHEBI:61978"/>
        <dbReference type="EC" id="3.1.3.48"/>
    </reaction>
</comment>
<dbReference type="GO" id="GO:0005634">
    <property type="term" value="C:nucleus"/>
    <property type="evidence" value="ECO:0007669"/>
    <property type="project" value="TreeGrafter"/>
</dbReference>
<feature type="region of interest" description="Disordered" evidence="9">
    <location>
        <begin position="1"/>
        <end position="21"/>
    </location>
</feature>
<keyword evidence="3" id="KW-0132">Cell division</keyword>
<gene>
    <name evidence="12" type="primary">LOAG_08608</name>
</gene>
<feature type="domain" description="Rhodanese" evidence="10">
    <location>
        <begin position="253"/>
        <end position="362"/>
    </location>
</feature>
<dbReference type="GO" id="GO:0110032">
    <property type="term" value="P:positive regulation of G2/MI transition of meiotic cell cycle"/>
    <property type="evidence" value="ECO:0007669"/>
    <property type="project" value="TreeGrafter"/>
</dbReference>
<comment type="similarity">
    <text evidence="1">Belongs to the MPI phosphatase family.</text>
</comment>
<dbReference type="FunFam" id="3.40.250.10:FF:000021">
    <property type="entry name" value="M-phase inducer phosphatase cdc-25.2"/>
    <property type="match status" value="1"/>
</dbReference>
<evidence type="ECO:0000256" key="1">
    <source>
        <dbReference type="ARBA" id="ARBA00011065"/>
    </source>
</evidence>
<feature type="region of interest" description="Disordered" evidence="9">
    <location>
        <begin position="417"/>
        <end position="461"/>
    </location>
</feature>
<organism evidence="11 12">
    <name type="scientific">Loa loa</name>
    <name type="common">Eye worm</name>
    <name type="synonym">Filaria loa</name>
    <dbReference type="NCBI Taxonomy" id="7209"/>
    <lineage>
        <taxon>Eukaryota</taxon>
        <taxon>Metazoa</taxon>
        <taxon>Ecdysozoa</taxon>
        <taxon>Nematoda</taxon>
        <taxon>Chromadorea</taxon>
        <taxon>Rhabditida</taxon>
        <taxon>Spirurina</taxon>
        <taxon>Spiruromorpha</taxon>
        <taxon>Filarioidea</taxon>
        <taxon>Onchocercidae</taxon>
        <taxon>Loa</taxon>
    </lineage>
</organism>
<evidence type="ECO:0000256" key="5">
    <source>
        <dbReference type="ARBA" id="ARBA00022801"/>
    </source>
</evidence>
<dbReference type="Pfam" id="PF00581">
    <property type="entry name" value="Rhodanese"/>
    <property type="match status" value="1"/>
</dbReference>
<evidence type="ECO:0000259" key="10">
    <source>
        <dbReference type="PROSITE" id="PS50206"/>
    </source>
</evidence>
<dbReference type="EC" id="3.1.3.48" evidence="2"/>
<dbReference type="GO" id="GO:0010971">
    <property type="term" value="P:positive regulation of G2/M transition of mitotic cell cycle"/>
    <property type="evidence" value="ECO:0007669"/>
    <property type="project" value="TreeGrafter"/>
</dbReference>
<dbReference type="GO" id="GO:0004725">
    <property type="term" value="F:protein tyrosine phosphatase activity"/>
    <property type="evidence" value="ECO:0007669"/>
    <property type="project" value="UniProtKB-EC"/>
</dbReference>
<dbReference type="PROSITE" id="PS50206">
    <property type="entry name" value="RHODANESE_3"/>
    <property type="match status" value="1"/>
</dbReference>
<dbReference type="Proteomes" id="UP000095285">
    <property type="component" value="Unassembled WGS sequence"/>
</dbReference>
<dbReference type="PRINTS" id="PR00716">
    <property type="entry name" value="MPIPHPHTASE"/>
</dbReference>
<evidence type="ECO:0000256" key="8">
    <source>
        <dbReference type="ARBA" id="ARBA00051722"/>
    </source>
</evidence>
<dbReference type="GO" id="GO:0000086">
    <property type="term" value="P:G2/M transition of mitotic cell cycle"/>
    <property type="evidence" value="ECO:0007669"/>
    <property type="project" value="TreeGrafter"/>
</dbReference>
<dbReference type="WBParaSite" id="EN70_5325">
    <property type="protein sequence ID" value="EN70_5325"/>
    <property type="gene ID" value="EN70_5325"/>
</dbReference>
<dbReference type="OrthoDB" id="26523at2759"/>
<evidence type="ECO:0000256" key="7">
    <source>
        <dbReference type="ARBA" id="ARBA00023306"/>
    </source>
</evidence>
<dbReference type="SMART" id="SM00450">
    <property type="entry name" value="RHOD"/>
    <property type="match status" value="1"/>
</dbReference>
<dbReference type="InterPro" id="IPR000751">
    <property type="entry name" value="MPI_Phosphatase"/>
</dbReference>
<dbReference type="STRING" id="7209.A0A1I7VR08"/>
<dbReference type="InParanoid" id="A0A1I7VR08"/>
<feature type="compositionally biased region" description="Polar residues" evidence="9">
    <location>
        <begin position="452"/>
        <end position="461"/>
    </location>
</feature>
<evidence type="ECO:0000313" key="12">
    <source>
        <dbReference type="WBParaSite" id="EN70_5325"/>
    </source>
</evidence>
<reference evidence="11" key="1">
    <citation type="submission" date="2012-04" db="EMBL/GenBank/DDBJ databases">
        <title>The Genome Sequence of Loa loa.</title>
        <authorList>
            <consortium name="The Broad Institute Genome Sequencing Platform"/>
            <consortium name="Broad Institute Genome Sequencing Center for Infectious Disease"/>
            <person name="Nutman T.B."/>
            <person name="Fink D.L."/>
            <person name="Russ C."/>
            <person name="Young S."/>
            <person name="Zeng Q."/>
            <person name="Gargeya S."/>
            <person name="Alvarado L."/>
            <person name="Berlin A."/>
            <person name="Chapman S.B."/>
            <person name="Chen Z."/>
            <person name="Freedman E."/>
            <person name="Gellesch M."/>
            <person name="Goldberg J."/>
            <person name="Griggs A."/>
            <person name="Gujja S."/>
            <person name="Heilman E.R."/>
            <person name="Heiman D."/>
            <person name="Howarth C."/>
            <person name="Mehta T."/>
            <person name="Neiman D."/>
            <person name="Pearson M."/>
            <person name="Roberts A."/>
            <person name="Saif S."/>
            <person name="Shea T."/>
            <person name="Shenoy N."/>
            <person name="Sisk P."/>
            <person name="Stolte C."/>
            <person name="Sykes S."/>
            <person name="White J."/>
            <person name="Yandava C."/>
            <person name="Haas B."/>
            <person name="Henn M.R."/>
            <person name="Nusbaum C."/>
            <person name="Birren B."/>
        </authorList>
    </citation>
    <scope>NUCLEOTIDE SEQUENCE [LARGE SCALE GENOMIC DNA]</scope>
</reference>
<feature type="compositionally biased region" description="Polar residues" evidence="9">
    <location>
        <begin position="1"/>
        <end position="13"/>
    </location>
</feature>
<evidence type="ECO:0000256" key="6">
    <source>
        <dbReference type="ARBA" id="ARBA00022912"/>
    </source>
</evidence>
<dbReference type="PANTHER" id="PTHR10828:SF76">
    <property type="entry name" value="M-PHASE INDUCER PHOSPHATASE"/>
    <property type="match status" value="1"/>
</dbReference>
<name>A0A1I7VR08_LOALO</name>
<sequence>MDDVQSENSQTEKSSSRKQMEGTALAILMENSAQVFGSAENKFKKRLFSNITNCQNSRYQKRNVQKNDRLQTSITNYAVVKHRPSNFENLRKTVNEEAVENVKQTGWNDNTSLYYPRSTSEIDIEDEMTDDSLCPKQNDSDIEMNELQIRFNQTLGKRFSVAQQDVREDVQQPLIKRRKEGEKKQLEREAENSKKEQSKENGAERADEKMDYFCESKYSLVTVQKPGILTAGFACIEKVVLKQLLKSMKPQEFIEKYALIDCRYPYEYEGGHIKGALNIYDPVELENTFFPKCSAAFKIMLKKIPIFYCEYSSARGPMLASHLRKSDRVRNYANYPFLYYNEIYVLQGGYNSFYSTDDDCFKDLCEPTGYVSMRDKKHSYALKIYHTRSIRNGVGFETGMFQTAVIRKNDFRRTYSVPQMPESPTASEFSSARSPEKFHPECSTIPMLANPRTPTGRKNSR</sequence>
<dbReference type="SUPFAM" id="SSF52821">
    <property type="entry name" value="Rhodanese/Cell cycle control phosphatase"/>
    <property type="match status" value="1"/>
</dbReference>
<dbReference type="PANTHER" id="PTHR10828">
    <property type="entry name" value="M-PHASE INDUCER PHOSPHATASE DUAL SPECIFICITY PHOSPHATASE CDC25"/>
    <property type="match status" value="1"/>
</dbReference>
<feature type="region of interest" description="Disordered" evidence="9">
    <location>
        <begin position="172"/>
        <end position="204"/>
    </location>
</feature>
<evidence type="ECO:0000256" key="4">
    <source>
        <dbReference type="ARBA" id="ARBA00022776"/>
    </source>
</evidence>
<reference evidence="12" key="2">
    <citation type="submission" date="2016-11" db="UniProtKB">
        <authorList>
            <consortium name="WormBaseParasite"/>
        </authorList>
    </citation>
    <scope>IDENTIFICATION</scope>
</reference>
<dbReference type="eggNOG" id="KOG3772">
    <property type="taxonomic scope" value="Eukaryota"/>
</dbReference>
<keyword evidence="6" id="KW-0904">Protein phosphatase</keyword>
<protein>
    <recommendedName>
        <fullName evidence="2">protein-tyrosine-phosphatase</fullName>
        <ecNumber evidence="2">3.1.3.48</ecNumber>
    </recommendedName>
</protein>
<evidence type="ECO:0000256" key="2">
    <source>
        <dbReference type="ARBA" id="ARBA00013064"/>
    </source>
</evidence>
<dbReference type="AlphaFoldDB" id="A0A1I7VR08"/>
<dbReference type="GO" id="GO:0005737">
    <property type="term" value="C:cytoplasm"/>
    <property type="evidence" value="ECO:0007669"/>
    <property type="project" value="TreeGrafter"/>
</dbReference>
<dbReference type="GO" id="GO:0051301">
    <property type="term" value="P:cell division"/>
    <property type="evidence" value="ECO:0007669"/>
    <property type="project" value="UniProtKB-KW"/>
</dbReference>
<dbReference type="InterPro" id="IPR001763">
    <property type="entry name" value="Rhodanese-like_dom"/>
</dbReference>
<dbReference type="Gene3D" id="3.40.250.10">
    <property type="entry name" value="Rhodanese-like domain"/>
    <property type="match status" value="1"/>
</dbReference>
<evidence type="ECO:0000256" key="9">
    <source>
        <dbReference type="SAM" id="MobiDB-lite"/>
    </source>
</evidence>
<evidence type="ECO:0000313" key="11">
    <source>
        <dbReference type="Proteomes" id="UP000095285"/>
    </source>
</evidence>